<gene>
    <name evidence="1" type="ORF">AZE42_13658</name>
</gene>
<reference evidence="1 2" key="1">
    <citation type="submission" date="2016-03" db="EMBL/GenBank/DDBJ databases">
        <title>Comparative genomics of the ectomycorrhizal sister species Rhizopogon vinicolor and Rhizopogon vesiculosus (Basidiomycota: Boletales) reveals a divergence of the mating type B locus.</title>
        <authorList>
            <person name="Mujic A.B."/>
            <person name="Kuo A."/>
            <person name="Tritt A."/>
            <person name="Lipzen A."/>
            <person name="Chen C."/>
            <person name="Johnson J."/>
            <person name="Sharma A."/>
            <person name="Barry K."/>
            <person name="Grigoriev I.V."/>
            <person name="Spatafora J.W."/>
        </authorList>
    </citation>
    <scope>NUCLEOTIDE SEQUENCE [LARGE SCALE GENOMIC DNA]</scope>
    <source>
        <strain evidence="1 2">AM-OR11-056</strain>
    </source>
</reference>
<organism evidence="1 2">
    <name type="scientific">Rhizopogon vesiculosus</name>
    <dbReference type="NCBI Taxonomy" id="180088"/>
    <lineage>
        <taxon>Eukaryota</taxon>
        <taxon>Fungi</taxon>
        <taxon>Dikarya</taxon>
        <taxon>Basidiomycota</taxon>
        <taxon>Agaricomycotina</taxon>
        <taxon>Agaricomycetes</taxon>
        <taxon>Agaricomycetidae</taxon>
        <taxon>Boletales</taxon>
        <taxon>Suillineae</taxon>
        <taxon>Rhizopogonaceae</taxon>
        <taxon>Rhizopogon</taxon>
    </lineage>
</organism>
<protein>
    <submittedName>
        <fullName evidence="1">Uncharacterized protein</fullName>
    </submittedName>
</protein>
<name>A0A1J8Q2T5_9AGAM</name>
<dbReference type="EMBL" id="LVVM01003162">
    <property type="protein sequence ID" value="OJA15389.1"/>
    <property type="molecule type" value="Genomic_DNA"/>
</dbReference>
<comment type="caution">
    <text evidence="1">The sequence shown here is derived from an EMBL/GenBank/DDBJ whole genome shotgun (WGS) entry which is preliminary data.</text>
</comment>
<evidence type="ECO:0000313" key="2">
    <source>
        <dbReference type="Proteomes" id="UP000183567"/>
    </source>
</evidence>
<dbReference type="Proteomes" id="UP000183567">
    <property type="component" value="Unassembled WGS sequence"/>
</dbReference>
<keyword evidence="2" id="KW-1185">Reference proteome</keyword>
<proteinExistence type="predicted"/>
<feature type="non-terminal residue" evidence="1">
    <location>
        <position position="199"/>
    </location>
</feature>
<dbReference type="AlphaFoldDB" id="A0A1J8Q2T5"/>
<sequence length="199" mass="21840">MEPGLLTPASDVDFSFEANKSFMEVDICDALLADTQPGVPLPTAPVPGDGDSNLRLSELLTDIIGHRTFELDRKYPDLFAELQTSLAMGEIPFSTPLSRSSANEEHQLFDDTEPDFGIELPDVIHDKATANFNSVSVDNPTYPWPSKADFITSLLFSSPRLPFSDSQKKAILNWAKDLGALNVPSLGAVKKCHNYLDEL</sequence>
<dbReference type="OrthoDB" id="2689033at2759"/>
<accession>A0A1J8Q2T5</accession>
<evidence type="ECO:0000313" key="1">
    <source>
        <dbReference type="EMBL" id="OJA15389.1"/>
    </source>
</evidence>